<evidence type="ECO:0000313" key="8">
    <source>
        <dbReference type="Proteomes" id="UP001501588"/>
    </source>
</evidence>
<evidence type="ECO:0000313" key="7">
    <source>
        <dbReference type="EMBL" id="GAA0576425.1"/>
    </source>
</evidence>
<keyword evidence="2" id="KW-0786">Thiamine pyrophosphate</keyword>
<protein>
    <submittedName>
        <fullName evidence="7">Phosphonopyruvate decarboxylase</fullName>
    </submittedName>
</protein>
<comment type="caution">
    <text evidence="7">The sequence shown here is derived from an EMBL/GenBank/DDBJ whole genome shotgun (WGS) entry which is preliminary data.</text>
</comment>
<evidence type="ECO:0000259" key="5">
    <source>
        <dbReference type="Pfam" id="PF02775"/>
    </source>
</evidence>
<keyword evidence="1" id="KW-0210">Decarboxylase</keyword>
<accession>A0ABN1EWN1</accession>
<dbReference type="NCBIfam" id="TIGR03297">
    <property type="entry name" value="Ppyr-DeCO2ase"/>
    <property type="match status" value="1"/>
</dbReference>
<feature type="region of interest" description="Disordered" evidence="4">
    <location>
        <begin position="170"/>
        <end position="190"/>
    </location>
</feature>
<organism evidence="7 8">
    <name type="scientific">Craurococcus roseus</name>
    <dbReference type="NCBI Taxonomy" id="77585"/>
    <lineage>
        <taxon>Bacteria</taxon>
        <taxon>Pseudomonadati</taxon>
        <taxon>Pseudomonadota</taxon>
        <taxon>Alphaproteobacteria</taxon>
        <taxon>Acetobacterales</taxon>
        <taxon>Acetobacteraceae</taxon>
        <taxon>Craurococcus</taxon>
    </lineage>
</organism>
<dbReference type="CDD" id="cd07035">
    <property type="entry name" value="TPP_PYR_POX_like"/>
    <property type="match status" value="1"/>
</dbReference>
<evidence type="ECO:0000256" key="4">
    <source>
        <dbReference type="SAM" id="MobiDB-lite"/>
    </source>
</evidence>
<feature type="domain" description="Thiamine pyrophosphate enzyme TPP-binding" evidence="5">
    <location>
        <begin position="229"/>
        <end position="348"/>
    </location>
</feature>
<dbReference type="InterPro" id="IPR051818">
    <property type="entry name" value="TPP_dependent_decarboxylase"/>
</dbReference>
<dbReference type="EMBL" id="BAAAFZ010000013">
    <property type="protein sequence ID" value="GAA0576425.1"/>
    <property type="molecule type" value="Genomic_DNA"/>
</dbReference>
<reference evidence="7 8" key="1">
    <citation type="journal article" date="2019" name="Int. J. Syst. Evol. Microbiol.">
        <title>The Global Catalogue of Microorganisms (GCM) 10K type strain sequencing project: providing services to taxonomists for standard genome sequencing and annotation.</title>
        <authorList>
            <consortium name="The Broad Institute Genomics Platform"/>
            <consortium name="The Broad Institute Genome Sequencing Center for Infectious Disease"/>
            <person name="Wu L."/>
            <person name="Ma J."/>
        </authorList>
    </citation>
    <scope>NUCLEOTIDE SEQUENCE [LARGE SCALE GENOMIC DNA]</scope>
    <source>
        <strain evidence="7 8">JCM 9933</strain>
    </source>
</reference>
<dbReference type="Pfam" id="PF02776">
    <property type="entry name" value="TPP_enzyme_N"/>
    <property type="match status" value="1"/>
</dbReference>
<evidence type="ECO:0000256" key="2">
    <source>
        <dbReference type="ARBA" id="ARBA00023052"/>
    </source>
</evidence>
<dbReference type="InterPro" id="IPR017684">
    <property type="entry name" value="Phosphono-pyrv_decarboxylase"/>
</dbReference>
<dbReference type="Proteomes" id="UP001501588">
    <property type="component" value="Unassembled WGS sequence"/>
</dbReference>
<gene>
    <name evidence="7" type="primary">aepY</name>
    <name evidence="7" type="ORF">GCM10009416_13810</name>
</gene>
<dbReference type="RefSeq" id="WP_343894461.1">
    <property type="nucleotide sequence ID" value="NZ_BAAAFZ010000013.1"/>
</dbReference>
<evidence type="ECO:0000259" key="6">
    <source>
        <dbReference type="Pfam" id="PF02776"/>
    </source>
</evidence>
<dbReference type="SUPFAM" id="SSF52518">
    <property type="entry name" value="Thiamin diphosphate-binding fold (THDP-binding)"/>
    <property type="match status" value="2"/>
</dbReference>
<dbReference type="InterPro" id="IPR029061">
    <property type="entry name" value="THDP-binding"/>
</dbReference>
<keyword evidence="3" id="KW-0456">Lyase</keyword>
<dbReference type="PANTHER" id="PTHR42818:SF1">
    <property type="entry name" value="SULFOPYRUVATE DECARBOXYLASE"/>
    <property type="match status" value="1"/>
</dbReference>
<dbReference type="InterPro" id="IPR011766">
    <property type="entry name" value="TPP_enzyme_TPP-bd"/>
</dbReference>
<dbReference type="InterPro" id="IPR012001">
    <property type="entry name" value="Thiamin_PyroP_enz_TPP-bd_dom"/>
</dbReference>
<name>A0ABN1EWN1_9PROT</name>
<sequence length="391" mass="39886">MIDASDFFAEAARAGFDFYAGVPCSFLTPLINGALSSPGLAYVGAASEGEAVAIAAGAWLAGRQTVVMCQNSGLGNAVNPLTSLNEPFRIPTLLIATWRGEPGGVPDEPQHALMGRITQDLLSVVGVPHAPFPASRDALPPAFARATGTMQATGLPFAFVMRKGDVAEQALSAAERPPAAPGRRADFPAAAERPTRAAALERFLRLVPAEGAVIATTGKCGRELFTLADRPQHLYQVGSMGGASGMALGVALNTAAPVFVLDGDGAALMKLGTFATIGAYAPRNLVHVLLDNGMHDSTGGQPTVSPGVDFAAVALACGYRYAASCQTLDGFEAAFRDAAGRPGPALIHARIAPGSMAKLGRPTVGPAEVAQRFKAFLAGAAAAGRGEPAAA</sequence>
<evidence type="ECO:0000256" key="1">
    <source>
        <dbReference type="ARBA" id="ARBA00022793"/>
    </source>
</evidence>
<proteinExistence type="predicted"/>
<evidence type="ECO:0000256" key="3">
    <source>
        <dbReference type="ARBA" id="ARBA00023239"/>
    </source>
</evidence>
<dbReference type="Gene3D" id="3.40.50.970">
    <property type="match status" value="2"/>
</dbReference>
<keyword evidence="8" id="KW-1185">Reference proteome</keyword>
<dbReference type="PANTHER" id="PTHR42818">
    <property type="entry name" value="SULFOPYRUVATE DECARBOXYLASE SUBUNIT ALPHA"/>
    <property type="match status" value="1"/>
</dbReference>
<dbReference type="Pfam" id="PF02775">
    <property type="entry name" value="TPP_enzyme_C"/>
    <property type="match status" value="1"/>
</dbReference>
<feature type="domain" description="Thiamine pyrophosphate enzyme N-terminal TPP-binding" evidence="6">
    <location>
        <begin position="5"/>
        <end position="102"/>
    </location>
</feature>